<feature type="compositionally biased region" description="Polar residues" evidence="1">
    <location>
        <begin position="258"/>
        <end position="277"/>
    </location>
</feature>
<sequence>MSIHGGTQANGQIHNATDVMHQAPRPLVDNRLYSIYGLLPSEVHVKEDMQRVLCAGLWVIFRTYLHVELWNNKFDPATKLIKLTVVWAKLPGLPVHYCNQSFLKRVGQALGKERHSISRLWRGNGGDPLVGRSNKGKLLTLTAAESGGSHMSTKPQRKRVLEPARGRTKAPVDPTHVVVKPSKAFVQSLKLDVIQSLIEEEDDAQNTDKGIDGDVADRRKGGEDAFAPVPSVLGMRTSGSHDSQAKKQEGKKGEATVHKSQPTNTITIRPTPSSSVNKNREEACIVMEKEFDQPDQIRDDIPPDPHQGATPPLAIQAMHVEAGPLMESCLMDEDSVDQSVEEEKQAEQEDGRILEEQEELRVMAETFFKQLYAAPIEPGGSMMWVEDEEIVEALKEMAQLKANKPLLKNLMKSGPGVRESWVRIFGVTLWKVWKWRNDLVFSNLDLPIGLKLGESQRKVEEISSESLWSKSDENHVAFHGGSPSEGNELILHSRFAMPSLLCRPIKEERMDLDYLCDRELVQESYDQGDENVINFGVQTKGDEDLMEISAEEYQESLILCGP</sequence>
<dbReference type="Proteomes" id="UP001161247">
    <property type="component" value="Chromosome 2"/>
</dbReference>
<dbReference type="InterPro" id="IPR040256">
    <property type="entry name" value="At4g02000-like"/>
</dbReference>
<dbReference type="EMBL" id="OX459119">
    <property type="protein sequence ID" value="CAI9094570.1"/>
    <property type="molecule type" value="Genomic_DNA"/>
</dbReference>
<feature type="compositionally biased region" description="Basic and acidic residues" evidence="1">
    <location>
        <begin position="243"/>
        <end position="257"/>
    </location>
</feature>
<feature type="region of interest" description="Disordered" evidence="1">
    <location>
        <begin position="203"/>
        <end position="278"/>
    </location>
</feature>
<evidence type="ECO:0000256" key="1">
    <source>
        <dbReference type="SAM" id="MobiDB-lite"/>
    </source>
</evidence>
<feature type="compositionally biased region" description="Basic and acidic residues" evidence="1">
    <location>
        <begin position="209"/>
        <end position="223"/>
    </location>
</feature>
<feature type="region of interest" description="Disordered" evidence="1">
    <location>
        <begin position="145"/>
        <end position="172"/>
    </location>
</feature>
<accession>A0AAV1CGJ5</accession>
<protein>
    <submittedName>
        <fullName evidence="2">OLC1v1030330C1</fullName>
    </submittedName>
</protein>
<name>A0AAV1CGJ5_OLDCO</name>
<organism evidence="2 3">
    <name type="scientific">Oldenlandia corymbosa var. corymbosa</name>
    <dbReference type="NCBI Taxonomy" id="529605"/>
    <lineage>
        <taxon>Eukaryota</taxon>
        <taxon>Viridiplantae</taxon>
        <taxon>Streptophyta</taxon>
        <taxon>Embryophyta</taxon>
        <taxon>Tracheophyta</taxon>
        <taxon>Spermatophyta</taxon>
        <taxon>Magnoliopsida</taxon>
        <taxon>eudicotyledons</taxon>
        <taxon>Gunneridae</taxon>
        <taxon>Pentapetalae</taxon>
        <taxon>asterids</taxon>
        <taxon>lamiids</taxon>
        <taxon>Gentianales</taxon>
        <taxon>Rubiaceae</taxon>
        <taxon>Rubioideae</taxon>
        <taxon>Spermacoceae</taxon>
        <taxon>Hedyotis-Oldenlandia complex</taxon>
        <taxon>Oldenlandia</taxon>
    </lineage>
</organism>
<evidence type="ECO:0000313" key="3">
    <source>
        <dbReference type="Proteomes" id="UP001161247"/>
    </source>
</evidence>
<dbReference type="AlphaFoldDB" id="A0AAV1CGJ5"/>
<proteinExistence type="predicted"/>
<gene>
    <name evidence="2" type="ORF">OLC1_LOCUS5709</name>
</gene>
<dbReference type="PANTHER" id="PTHR31286">
    <property type="entry name" value="GLYCINE-RICH CELL WALL STRUCTURAL PROTEIN 1.8-LIKE"/>
    <property type="match status" value="1"/>
</dbReference>
<keyword evidence="3" id="KW-1185">Reference proteome</keyword>
<reference evidence="2" key="1">
    <citation type="submission" date="2023-03" db="EMBL/GenBank/DDBJ databases">
        <authorList>
            <person name="Julca I."/>
        </authorList>
    </citation>
    <scope>NUCLEOTIDE SEQUENCE</scope>
</reference>
<dbReference type="PANTHER" id="PTHR31286:SF99">
    <property type="entry name" value="DUF4283 DOMAIN-CONTAINING PROTEIN"/>
    <property type="match status" value="1"/>
</dbReference>
<evidence type="ECO:0000313" key="2">
    <source>
        <dbReference type="EMBL" id="CAI9094570.1"/>
    </source>
</evidence>